<dbReference type="InterPro" id="IPR018394">
    <property type="entry name" value="DNA_photolyase_1_CS_C"/>
</dbReference>
<evidence type="ECO:0000256" key="4">
    <source>
        <dbReference type="ARBA" id="ARBA00022827"/>
    </source>
</evidence>
<comment type="similarity">
    <text evidence="6">Belongs to the DNA photolyase family.</text>
</comment>
<dbReference type="InterPro" id="IPR036134">
    <property type="entry name" value="Crypto/Photolyase_FAD-like_sf"/>
</dbReference>
<dbReference type="SUPFAM" id="SSF48173">
    <property type="entry name" value="Cryptochrome/photolyase FAD-binding domain"/>
    <property type="match status" value="1"/>
</dbReference>
<evidence type="ECO:0000256" key="6">
    <source>
        <dbReference type="RuleBase" id="RU004182"/>
    </source>
</evidence>
<dbReference type="InterPro" id="IPR002081">
    <property type="entry name" value="Cryptochrome/DNA_photolyase_1"/>
</dbReference>
<sequence>MSNTSQSLANHPLSTQPRPAFVKTGLMWFRRDLRTQDNAALFYALKHSEQLHCVFVFDKTILDALPNKADRRVEFIWESCAELKQTLQAAGGDLHLVHDNAEQAIPALARQLKVQAVFANKDYEPAAKQRDDTVRTTLGEAGIELHLFKDQTIFEESEVLTQAGGVFSVFTPYKNACLKKLDRFHLTPYPSEHRLASLAKHPESLPFPGLEDMGFERTNLLSLLKPGMSGAQATFDDFLGRIDKYKEKRDFPAVRGVSYLSVHMRFGTLSIRTAASAAYDRYQAHGSEGAMGWLNELIWRDFYFQIIHHRPDAATQAFKPEYDQIQWESGPQAEKMFQAWCEGNTGFPIVDAAMRQLNQTGFQHNRLRMVTASFLTKDLGIDWRWGERYFAEHLNDFDLSANNGGWQWAASSGCDAQPYFRIFNPYSQSEKFDGEGKFIRKYCPELAKLNNKQIHNPAACTPMELQMAGVELGKTYPRPVVEHDEARKKTLLRYEVVKKKAASE</sequence>
<comment type="cofactor">
    <cofactor evidence="1">
        <name>(6R)-5,10-methylene-5,6,7,8-tetrahydrofolate</name>
        <dbReference type="ChEBI" id="CHEBI:15636"/>
    </cofactor>
</comment>
<accession>A0ABQ5YR96</accession>
<dbReference type="InterPro" id="IPR005101">
    <property type="entry name" value="Cryptochr/Photolyase_FAD-bd"/>
</dbReference>
<dbReference type="Gene3D" id="1.10.579.10">
    <property type="entry name" value="DNA Cyclobutane Dipyrimidine Photolyase, subunit A, domain 3"/>
    <property type="match status" value="1"/>
</dbReference>
<dbReference type="PANTHER" id="PTHR11455">
    <property type="entry name" value="CRYPTOCHROME"/>
    <property type="match status" value="1"/>
</dbReference>
<dbReference type="SUPFAM" id="SSF52425">
    <property type="entry name" value="Cryptochrome/photolyase, N-terminal domain"/>
    <property type="match status" value="1"/>
</dbReference>
<dbReference type="Pfam" id="PF03441">
    <property type="entry name" value="FAD_binding_7"/>
    <property type="match status" value="1"/>
</dbReference>
<evidence type="ECO:0000259" key="7">
    <source>
        <dbReference type="PROSITE" id="PS51645"/>
    </source>
</evidence>
<keyword evidence="9" id="KW-1185">Reference proteome</keyword>
<dbReference type="Proteomes" id="UP001156664">
    <property type="component" value="Unassembled WGS sequence"/>
</dbReference>
<dbReference type="Pfam" id="PF00875">
    <property type="entry name" value="DNA_photolyase"/>
    <property type="match status" value="1"/>
</dbReference>
<reference evidence="9" key="1">
    <citation type="journal article" date="2019" name="Int. J. Syst. Evol. Microbiol.">
        <title>The Global Catalogue of Microorganisms (GCM) 10K type strain sequencing project: providing services to taxonomists for standard genome sequencing and annotation.</title>
        <authorList>
            <consortium name="The Broad Institute Genomics Platform"/>
            <consortium name="The Broad Institute Genome Sequencing Center for Infectious Disease"/>
            <person name="Wu L."/>
            <person name="Ma J."/>
        </authorList>
    </citation>
    <scope>NUCLEOTIDE SEQUENCE [LARGE SCALE GENOMIC DNA]</scope>
    <source>
        <strain evidence="9">NBRC 105857</strain>
    </source>
</reference>
<dbReference type="InterPro" id="IPR014729">
    <property type="entry name" value="Rossmann-like_a/b/a_fold"/>
</dbReference>
<evidence type="ECO:0000313" key="9">
    <source>
        <dbReference type="Proteomes" id="UP001156664"/>
    </source>
</evidence>
<keyword evidence="5 6" id="KW-0157">Chromophore</keyword>
<proteinExistence type="inferred from homology"/>
<dbReference type="PROSITE" id="PS51645">
    <property type="entry name" value="PHR_CRY_ALPHA_BETA"/>
    <property type="match status" value="1"/>
</dbReference>
<dbReference type="RefSeq" id="WP_284279241.1">
    <property type="nucleotide sequence ID" value="NZ_BSOJ01000001.1"/>
</dbReference>
<keyword evidence="4 6" id="KW-0274">FAD</keyword>
<evidence type="ECO:0000256" key="3">
    <source>
        <dbReference type="ARBA" id="ARBA00022630"/>
    </source>
</evidence>
<dbReference type="PROSITE" id="PS00691">
    <property type="entry name" value="DNA_PHOTOLYASES_1_2"/>
    <property type="match status" value="1"/>
</dbReference>
<gene>
    <name evidence="8" type="ORF">GCM10007875_00490</name>
</gene>
<dbReference type="InterPro" id="IPR006050">
    <property type="entry name" value="DNA_photolyase_N"/>
</dbReference>
<name>A0ABQ5YR96_9BURK</name>
<dbReference type="Gene3D" id="1.25.40.80">
    <property type="match status" value="1"/>
</dbReference>
<feature type="domain" description="Photolyase/cryptochrome alpha/beta" evidence="7">
    <location>
        <begin position="23"/>
        <end position="153"/>
    </location>
</feature>
<dbReference type="PROSITE" id="PS00394">
    <property type="entry name" value="DNA_PHOTOLYASES_1_1"/>
    <property type="match status" value="1"/>
</dbReference>
<organism evidence="8 9">
    <name type="scientific">Limnobacter litoralis</name>
    <dbReference type="NCBI Taxonomy" id="481366"/>
    <lineage>
        <taxon>Bacteria</taxon>
        <taxon>Pseudomonadati</taxon>
        <taxon>Pseudomonadota</taxon>
        <taxon>Betaproteobacteria</taxon>
        <taxon>Burkholderiales</taxon>
        <taxon>Burkholderiaceae</taxon>
        <taxon>Limnobacter</taxon>
    </lineage>
</organism>
<evidence type="ECO:0000313" key="8">
    <source>
        <dbReference type="EMBL" id="GLR24962.1"/>
    </source>
</evidence>
<evidence type="ECO:0000256" key="5">
    <source>
        <dbReference type="ARBA" id="ARBA00022991"/>
    </source>
</evidence>
<protein>
    <submittedName>
        <fullName evidence="8">Deoxyribodipyrimidine photo-lyase</fullName>
    </submittedName>
</protein>
<comment type="cofactor">
    <cofactor evidence="2">
        <name>FAD</name>
        <dbReference type="ChEBI" id="CHEBI:57692"/>
    </cofactor>
</comment>
<evidence type="ECO:0000256" key="1">
    <source>
        <dbReference type="ARBA" id="ARBA00001932"/>
    </source>
</evidence>
<evidence type="ECO:0000256" key="2">
    <source>
        <dbReference type="ARBA" id="ARBA00001974"/>
    </source>
</evidence>
<keyword evidence="3 6" id="KW-0285">Flavoprotein</keyword>
<dbReference type="PANTHER" id="PTHR11455:SF9">
    <property type="entry name" value="CRYPTOCHROME CIRCADIAN CLOCK 5 ISOFORM X1"/>
    <property type="match status" value="1"/>
</dbReference>
<comment type="caution">
    <text evidence="8">The sequence shown here is derived from an EMBL/GenBank/DDBJ whole genome shotgun (WGS) entry which is preliminary data.</text>
</comment>
<dbReference type="Gene3D" id="3.40.50.620">
    <property type="entry name" value="HUPs"/>
    <property type="match status" value="1"/>
</dbReference>
<dbReference type="InterPro" id="IPR036155">
    <property type="entry name" value="Crypto/Photolyase_N_sf"/>
</dbReference>
<dbReference type="EMBL" id="BSOJ01000001">
    <property type="protein sequence ID" value="GLR24962.1"/>
    <property type="molecule type" value="Genomic_DNA"/>
</dbReference>
<dbReference type="PRINTS" id="PR00147">
    <property type="entry name" value="DNAPHOTLYASE"/>
</dbReference>